<accession>A0A928YSI2</accession>
<keyword evidence="2" id="KW-0732">Signal</keyword>
<dbReference type="SUPFAM" id="SSF88713">
    <property type="entry name" value="Glycoside hydrolase/deacetylase"/>
    <property type="match status" value="1"/>
</dbReference>
<dbReference type="AlphaFoldDB" id="A0A928YSI2"/>
<dbReference type="InterPro" id="IPR002509">
    <property type="entry name" value="NODB_dom"/>
</dbReference>
<dbReference type="GO" id="GO:0005975">
    <property type="term" value="P:carbohydrate metabolic process"/>
    <property type="evidence" value="ECO:0007669"/>
    <property type="project" value="InterPro"/>
</dbReference>
<feature type="domain" description="NodB homology" evidence="3">
    <location>
        <begin position="80"/>
        <end position="327"/>
    </location>
</feature>
<evidence type="ECO:0000259" key="3">
    <source>
        <dbReference type="PROSITE" id="PS51677"/>
    </source>
</evidence>
<dbReference type="Gene3D" id="3.20.20.370">
    <property type="entry name" value="Glycoside hydrolase/deacetylase"/>
    <property type="match status" value="1"/>
</dbReference>
<dbReference type="RefSeq" id="WP_193906829.1">
    <property type="nucleotide sequence ID" value="NZ_PRDL01000001.1"/>
</dbReference>
<sequence>MLKRILINMFDTLGLLGISRYLHRNTPVILMYHRIIDHPLLPGVSPQVFQEQMHYLKKKFRIVSINQLINEIASNTVKPNTAVITFDDGHQDFYTNAWPVLRAEKIPASLYITTDFIDKKSMLWPDVLRYLLINSQHTELLLDDLGKFPLASDKDKLLTWNILGNYCLTLSSLQRHVFFENLAQRLNTEWINEAKKPFLPVSWEEIKEMQSEGLIIGSHTVSHPILSKITLSELREELDTSYQLITQHTGEYPLGICYPNGMATDISQVVIRQASSIYQYGLVAFPGSISKNNMMQLGRKAAPKTLWKFKQVINGMNFHENTSGGYQ</sequence>
<evidence type="ECO:0000313" key="4">
    <source>
        <dbReference type="EMBL" id="MBE8716039.1"/>
    </source>
</evidence>
<evidence type="ECO:0000256" key="1">
    <source>
        <dbReference type="ARBA" id="ARBA00004613"/>
    </source>
</evidence>
<dbReference type="GO" id="GO:0005576">
    <property type="term" value="C:extracellular region"/>
    <property type="evidence" value="ECO:0007669"/>
    <property type="project" value="UniProtKB-SubCell"/>
</dbReference>
<keyword evidence="5" id="KW-1185">Reference proteome</keyword>
<protein>
    <recommendedName>
        <fullName evidence="3">NodB homology domain-containing protein</fullName>
    </recommendedName>
</protein>
<dbReference type="CDD" id="cd10918">
    <property type="entry name" value="CE4_NodB_like_5s_6s"/>
    <property type="match status" value="1"/>
</dbReference>
<reference evidence="4" key="1">
    <citation type="submission" date="2018-07" db="EMBL/GenBank/DDBJ databases">
        <title>Genome assembly of strain Ka43.</title>
        <authorList>
            <person name="Kukolya J."/>
            <person name="Nagy I."/>
            <person name="Horvath B."/>
            <person name="Toth A."/>
        </authorList>
    </citation>
    <scope>NUCLEOTIDE SEQUENCE</scope>
    <source>
        <strain evidence="4">KB43</strain>
    </source>
</reference>
<evidence type="ECO:0000256" key="2">
    <source>
        <dbReference type="ARBA" id="ARBA00022729"/>
    </source>
</evidence>
<dbReference type="GO" id="GO:0016810">
    <property type="term" value="F:hydrolase activity, acting on carbon-nitrogen (but not peptide) bonds"/>
    <property type="evidence" value="ECO:0007669"/>
    <property type="project" value="InterPro"/>
</dbReference>
<comment type="caution">
    <text evidence="4">The sequence shown here is derived from an EMBL/GenBank/DDBJ whole genome shotgun (WGS) entry which is preliminary data.</text>
</comment>
<evidence type="ECO:0000313" key="5">
    <source>
        <dbReference type="Proteomes" id="UP000652567"/>
    </source>
</evidence>
<dbReference type="InterPro" id="IPR051398">
    <property type="entry name" value="Polysacch_Deacetylase"/>
</dbReference>
<dbReference type="EMBL" id="PRDL01000001">
    <property type="protein sequence ID" value="MBE8716039.1"/>
    <property type="molecule type" value="Genomic_DNA"/>
</dbReference>
<dbReference type="InterPro" id="IPR011330">
    <property type="entry name" value="Glyco_hydro/deAcase_b/a-brl"/>
</dbReference>
<comment type="subcellular location">
    <subcellularLocation>
        <location evidence="1">Secreted</location>
    </subcellularLocation>
</comment>
<dbReference type="PANTHER" id="PTHR34216:SF3">
    <property type="entry name" value="POLY-BETA-1,6-N-ACETYL-D-GLUCOSAMINE N-DEACETYLASE"/>
    <property type="match status" value="1"/>
</dbReference>
<dbReference type="Pfam" id="PF01522">
    <property type="entry name" value="Polysacc_deac_1"/>
    <property type="match status" value="2"/>
</dbReference>
<dbReference type="Proteomes" id="UP000652567">
    <property type="component" value="Unassembled WGS sequence"/>
</dbReference>
<name>A0A928YSI2_9GAMM</name>
<proteinExistence type="predicted"/>
<gene>
    <name evidence="4" type="ORF">C4F51_02420</name>
</gene>
<organism evidence="4 5">
    <name type="scientific">Cellvibrio polysaccharolyticus</name>
    <dbReference type="NCBI Taxonomy" id="2082724"/>
    <lineage>
        <taxon>Bacteria</taxon>
        <taxon>Pseudomonadati</taxon>
        <taxon>Pseudomonadota</taxon>
        <taxon>Gammaproteobacteria</taxon>
        <taxon>Cellvibrionales</taxon>
        <taxon>Cellvibrionaceae</taxon>
        <taxon>Cellvibrio</taxon>
    </lineage>
</organism>
<dbReference type="PROSITE" id="PS51677">
    <property type="entry name" value="NODB"/>
    <property type="match status" value="1"/>
</dbReference>
<dbReference type="PANTHER" id="PTHR34216">
    <property type="match status" value="1"/>
</dbReference>